<evidence type="ECO:0000256" key="1">
    <source>
        <dbReference type="ARBA" id="ARBA00022679"/>
    </source>
</evidence>
<reference evidence="3" key="1">
    <citation type="journal article" date="2018" name="Antonie Van Leeuwenhoek">
        <title>Proteinivorax hydrogeniformans sp. nov., an anaerobic, haloalkaliphilic bacterium fermenting proteinaceous compounds with high hydrogen production.</title>
        <authorList>
            <person name="Boltyanskaya Y."/>
            <person name="Detkova E."/>
            <person name="Pimenov N."/>
            <person name="Kevbrin V."/>
        </authorList>
    </citation>
    <scope>NUCLEOTIDE SEQUENCE</scope>
    <source>
        <strain evidence="3">Z-710</strain>
    </source>
</reference>
<reference evidence="3" key="2">
    <citation type="submission" date="2024-06" db="EMBL/GenBank/DDBJ databases">
        <authorList>
            <person name="Petrova K.O."/>
            <person name="Toshchakov S.V."/>
            <person name="Boltjanskaja Y.V."/>
            <person name="Kevbrin V.V."/>
        </authorList>
    </citation>
    <scope>NUCLEOTIDE SEQUENCE</scope>
    <source>
        <strain evidence="3">Z-710</strain>
    </source>
</reference>
<dbReference type="GO" id="GO:0009103">
    <property type="term" value="P:lipopolysaccharide biosynthetic process"/>
    <property type="evidence" value="ECO:0007669"/>
    <property type="project" value="TreeGrafter"/>
</dbReference>
<dbReference type="SUPFAM" id="SSF53756">
    <property type="entry name" value="UDP-Glycosyltransferase/glycogen phosphorylase"/>
    <property type="match status" value="1"/>
</dbReference>
<accession>A0AAU8HWW4</accession>
<dbReference type="EMBL" id="CP159485">
    <property type="protein sequence ID" value="XCI29886.1"/>
    <property type="molecule type" value="Genomic_DNA"/>
</dbReference>
<gene>
    <name evidence="3" type="ORF">PRVXH_001237</name>
</gene>
<dbReference type="Gene3D" id="3.40.50.2000">
    <property type="entry name" value="Glycogen Phosphorylase B"/>
    <property type="match status" value="2"/>
</dbReference>
<keyword evidence="1 3" id="KW-0808">Transferase</keyword>
<dbReference type="EC" id="2.4.-.-" evidence="3"/>
<dbReference type="AlphaFoldDB" id="A0AAU8HWW4"/>
<evidence type="ECO:0000313" key="3">
    <source>
        <dbReference type="EMBL" id="XCI29886.1"/>
    </source>
</evidence>
<dbReference type="InterPro" id="IPR001296">
    <property type="entry name" value="Glyco_trans_1"/>
</dbReference>
<keyword evidence="3" id="KW-0328">Glycosyltransferase</keyword>
<dbReference type="PANTHER" id="PTHR46401">
    <property type="entry name" value="GLYCOSYLTRANSFERASE WBBK-RELATED"/>
    <property type="match status" value="1"/>
</dbReference>
<sequence>MKKVIFLISHIPNPRILKRIKAIESDFGIYLVYWDRGQELKEDFEIDSRHEVVKIQIDAPFGNPVKRLFPLMRFVLTALHQLKTIKPDTIHAGNLDMLLISIIYKKIYNNKVQVVYEVGDLPKYAFIKSGYSPKKLVPKTLQVIERVLTKDISKLIVTSPYFWNEYFSSFVDHNKYLFIPNAPFKSLFASYKSRENKVFTIGFVGSVRYVEQLKMLIDAAEELGGKVKVLIAGSGTGYEHVLNYTAEKSFVECYGPYNYEKEIVQLYEKVDCSYSVYDTKLENVTLALPNRLYESIVCHVPIIGAKGTALGEFINKNKIGVTVDSTDKEELNLAIMKLVCDEDLVREYKENCIKIKEDFYYENSSKKLLSEYKRINAL</sequence>
<evidence type="ECO:0000259" key="2">
    <source>
        <dbReference type="Pfam" id="PF00534"/>
    </source>
</evidence>
<feature type="domain" description="Glycosyl transferase family 1" evidence="2">
    <location>
        <begin position="196"/>
        <end position="352"/>
    </location>
</feature>
<protein>
    <submittedName>
        <fullName evidence="3">Glycosyltransferase</fullName>
        <ecNumber evidence="3">2.4.-.-</ecNumber>
    </submittedName>
</protein>
<name>A0AAU8HWW4_9FIRM</name>
<dbReference type="Pfam" id="PF00534">
    <property type="entry name" value="Glycos_transf_1"/>
    <property type="match status" value="1"/>
</dbReference>
<proteinExistence type="predicted"/>
<dbReference type="RefSeq" id="WP_353894434.1">
    <property type="nucleotide sequence ID" value="NZ_CP159485.1"/>
</dbReference>
<dbReference type="GO" id="GO:0016757">
    <property type="term" value="F:glycosyltransferase activity"/>
    <property type="evidence" value="ECO:0007669"/>
    <property type="project" value="UniProtKB-KW"/>
</dbReference>
<organism evidence="3">
    <name type="scientific">Proteinivorax hydrogeniformans</name>
    <dbReference type="NCBI Taxonomy" id="1826727"/>
    <lineage>
        <taxon>Bacteria</taxon>
        <taxon>Bacillati</taxon>
        <taxon>Bacillota</taxon>
        <taxon>Clostridia</taxon>
        <taxon>Eubacteriales</taxon>
        <taxon>Proteinivoracaceae</taxon>
        <taxon>Proteinivorax</taxon>
    </lineage>
</organism>
<dbReference type="PANTHER" id="PTHR46401:SF2">
    <property type="entry name" value="GLYCOSYLTRANSFERASE WBBK-RELATED"/>
    <property type="match status" value="1"/>
</dbReference>